<sequence>MSTLLRNIMPLLLAILIGWQGVAFAEHKGSHHHETSIDHHCVLCALGLPSTSPPTSTQILPLIGNFETFEYTFSSYSLRNPIANARDPPNKRNNVFYG</sequence>
<dbReference type="RefSeq" id="WP_274140244.1">
    <property type="nucleotide sequence ID" value="NZ_JAJUBB010000002.1"/>
</dbReference>
<accession>A0ABT5QGZ9</accession>
<evidence type="ECO:0000313" key="1">
    <source>
        <dbReference type="EMBL" id="MDD1780246.1"/>
    </source>
</evidence>
<comment type="caution">
    <text evidence="1">The sequence shown here is derived from an EMBL/GenBank/DDBJ whole genome shotgun (WGS) entry which is preliminary data.</text>
</comment>
<dbReference type="EMBL" id="JAJUBB010000002">
    <property type="protein sequence ID" value="MDD1780246.1"/>
    <property type="molecule type" value="Genomic_DNA"/>
</dbReference>
<protein>
    <recommendedName>
        <fullName evidence="3">DUF2607 domain-containing protein</fullName>
    </recommendedName>
</protein>
<gene>
    <name evidence="1" type="ORF">LRP49_03440</name>
</gene>
<name>A0ABT5QGZ9_9GAMM</name>
<keyword evidence="2" id="KW-1185">Reference proteome</keyword>
<reference evidence="1" key="1">
    <citation type="submission" date="2021-12" db="EMBL/GenBank/DDBJ databases">
        <title>Enterovibrio ZSDZ35 sp. nov. and Enterovibrio ZSDZ42 sp. nov., isolated from coastal seawater in Qingdao.</title>
        <authorList>
            <person name="Zhang P."/>
        </authorList>
    </citation>
    <scope>NUCLEOTIDE SEQUENCE</scope>
    <source>
        <strain evidence="1">ZSDZ35</strain>
    </source>
</reference>
<evidence type="ECO:0000313" key="2">
    <source>
        <dbReference type="Proteomes" id="UP001149821"/>
    </source>
</evidence>
<proteinExistence type="predicted"/>
<dbReference type="Proteomes" id="UP001149821">
    <property type="component" value="Unassembled WGS sequence"/>
</dbReference>
<evidence type="ECO:0008006" key="3">
    <source>
        <dbReference type="Google" id="ProtNLM"/>
    </source>
</evidence>
<organism evidence="1 2">
    <name type="scientific">Enterovibrio qingdaonensis</name>
    <dbReference type="NCBI Taxonomy" id="2899818"/>
    <lineage>
        <taxon>Bacteria</taxon>
        <taxon>Pseudomonadati</taxon>
        <taxon>Pseudomonadota</taxon>
        <taxon>Gammaproteobacteria</taxon>
        <taxon>Vibrionales</taxon>
        <taxon>Vibrionaceae</taxon>
        <taxon>Enterovibrio</taxon>
    </lineage>
</organism>